<feature type="domain" description="Abnormal spindle-like microcephaly-associated protein ASH" evidence="4">
    <location>
        <begin position="786"/>
        <end position="874"/>
    </location>
</feature>
<dbReference type="InterPro" id="IPR033305">
    <property type="entry name" value="Hydin-like"/>
</dbReference>
<feature type="signal peptide" evidence="3">
    <location>
        <begin position="1"/>
        <end position="29"/>
    </location>
</feature>
<dbReference type="EMBL" id="QGDD01000006">
    <property type="protein sequence ID" value="PWN02357.1"/>
    <property type="molecule type" value="Genomic_DNA"/>
</dbReference>
<evidence type="ECO:0000313" key="5">
    <source>
        <dbReference type="EMBL" id="PWN02357.1"/>
    </source>
</evidence>
<dbReference type="Pfam" id="PF15780">
    <property type="entry name" value="ASH"/>
    <property type="match status" value="2"/>
</dbReference>
<dbReference type="OrthoDB" id="5476529at2"/>
<keyword evidence="6" id="KW-1185">Reference proteome</keyword>
<organism evidence="5 6">
    <name type="scientific">Nocardioides silvaticus</name>
    <dbReference type="NCBI Taxonomy" id="2201891"/>
    <lineage>
        <taxon>Bacteria</taxon>
        <taxon>Bacillati</taxon>
        <taxon>Actinomycetota</taxon>
        <taxon>Actinomycetes</taxon>
        <taxon>Propionibacteriales</taxon>
        <taxon>Nocardioidaceae</taxon>
        <taxon>Nocardioides</taxon>
    </lineage>
</organism>
<dbReference type="PANTHER" id="PTHR23053">
    <property type="entry name" value="DLEC1 DELETED IN LUNG AND ESOPHAGEAL CANCER 1"/>
    <property type="match status" value="1"/>
</dbReference>
<evidence type="ECO:0000259" key="4">
    <source>
        <dbReference type="Pfam" id="PF15780"/>
    </source>
</evidence>
<feature type="chain" id="PRO_5016399152" description="Abnormal spindle-like microcephaly-associated protein ASH domain-containing protein" evidence="3">
    <location>
        <begin position="30"/>
        <end position="1272"/>
    </location>
</feature>
<keyword evidence="3" id="KW-0732">Signal</keyword>
<dbReference type="AlphaFoldDB" id="A0A316TDE1"/>
<sequence length="1272" mass="125189">MRAPAVPARLLSLLLAVGVLVLAPTPARAAAEVEVSTPTLSFGPATPGPGQETKSVDVTNTGTEDVVVGSPRVTGADRTSFWASETCGGGAGGSVELSPDENCTIEVTFAAAAAGPRTATLVVPTTAGPDLTVALSATTSTAGIALSDPGAFGPTTVGEPTTRVVTVTSTGELPLEVSGVTFSGTNANQFSLVGNDCAVAATTSGGTCDITVRFLPTTAGAKTATLNVASNAGSPASVQLAGATGTPTLTAPASVSIPSTPVGAIGAADVAVSSSGAGALEWNGAALSGANANQFELRDGCAVAELVGPEPCTVEVLFKPTNTGNKTATLTLKTVGQPDKAVAVSGTAVAATRVTSTSPASLSFDPQTIATSSAPQPVTITNTGNSQLIVSMDTFSVSPSGEFSVAYDCPSPLAPGEECAIDVLFRPTAVGTRNATLSIVSNGLTKTVPLTGTGTAASPITVNPGVRQFAPTAVGNTTGTVNHTVTNNGAAPISLDPITLGGPAADQFTIPSTTCGPTLNAGASCAIGVRFAPTSMGLKAATIVVPTSVAGSPHSVALTGIATRGYPNPTPSSVDLGPAGVGTTTASRTVTVTNTGNGAMTVNAVSVTGADADDFQIAGNTCDGAALAKDATCTVDVRFAPDARGDASASLSITHNAGVARTVGLSGSGLGAEASIDTASLDFGSVRVNATSAPLAATVTNTGETALIVGAANLSGVDAGQFAVSANDCSGEALAPGASCVLSVRVTPTSRETKAATLTVAHDAGASAIVDLTATGTRATAAVSPASKNFGTQAVGTPSSAQPLTVTNTGPDPLELTGFGLVGGDPGSFDLTGSTCHGATLPTGATCTLSVRFNPGSAGAKAALLTLTHDGTGTSAVALSGTGAAPVVSPSTTELAFGEVGMGSTSAPKTVTLTNTGSADLVVGATSVTGADADSFEVSANTCTGVPVAPNASCAVSVRFTAGDAGPATASLSIAHNAGDTSPTVIALTGISTTTADIKILGIGSVYTGHDHLVTRTVKASGTQMKYKLGIVNEDTVAHAYKFRLTSSKAAATAQVWATGFPAQVLPTDGAGNFVTGTVAPGKTVLFELRVTPTAPGQVTSRVAVDLLSSEGDLIESVTTETNTAAPTNGTSGYELFVKQGSQPMTGGPVDEQTATAPALKVGQSTSFKLRLKNNSTTSTQIGLRLTRTDGCAGSFTVTVKAGSTVITLPAATGSYLTPTLQSGRYKDITVSIKRTAAGCRAVHLRAQSLDDGTVVRTSNLVTNTAYDATVD</sequence>
<comment type="subcellular location">
    <subcellularLocation>
        <location evidence="1">Cytoplasm</location>
    </subcellularLocation>
</comment>
<dbReference type="GO" id="GO:0005737">
    <property type="term" value="C:cytoplasm"/>
    <property type="evidence" value="ECO:0007669"/>
    <property type="project" value="UniProtKB-SubCell"/>
</dbReference>
<dbReference type="NCBIfam" id="NF012200">
    <property type="entry name" value="choice_anch_D"/>
    <property type="match status" value="9"/>
</dbReference>
<evidence type="ECO:0000256" key="3">
    <source>
        <dbReference type="SAM" id="SignalP"/>
    </source>
</evidence>
<keyword evidence="2" id="KW-0963">Cytoplasm</keyword>
<comment type="caution">
    <text evidence="5">The sequence shown here is derived from an EMBL/GenBank/DDBJ whole genome shotgun (WGS) entry which is preliminary data.</text>
</comment>
<name>A0A316TDE1_9ACTN</name>
<evidence type="ECO:0000256" key="1">
    <source>
        <dbReference type="ARBA" id="ARBA00004496"/>
    </source>
</evidence>
<evidence type="ECO:0000256" key="2">
    <source>
        <dbReference type="ARBA" id="ARBA00022490"/>
    </source>
</evidence>
<dbReference type="InterPro" id="IPR013783">
    <property type="entry name" value="Ig-like_fold"/>
</dbReference>
<dbReference type="RefSeq" id="WP_109695046.1">
    <property type="nucleotide sequence ID" value="NZ_QGDD01000006.1"/>
</dbReference>
<dbReference type="GO" id="GO:0005975">
    <property type="term" value="P:carbohydrate metabolic process"/>
    <property type="evidence" value="ECO:0007669"/>
    <property type="project" value="UniProtKB-ARBA"/>
</dbReference>
<reference evidence="5 6" key="1">
    <citation type="submission" date="2018-05" db="EMBL/GenBank/DDBJ databases">
        <title>Nocardioides silvaticus genome.</title>
        <authorList>
            <person name="Li C."/>
            <person name="Wang G."/>
        </authorList>
    </citation>
    <scope>NUCLEOTIDE SEQUENCE [LARGE SCALE GENOMIC DNA]</scope>
    <source>
        <strain evidence="5 6">CCTCC AB 2018079</strain>
    </source>
</reference>
<protein>
    <recommendedName>
        <fullName evidence="4">Abnormal spindle-like microcephaly-associated protein ASH domain-containing protein</fullName>
    </recommendedName>
</protein>
<feature type="domain" description="Abnormal spindle-like microcephaly-associated protein ASH" evidence="4">
    <location>
        <begin position="358"/>
        <end position="446"/>
    </location>
</feature>
<evidence type="ECO:0000313" key="6">
    <source>
        <dbReference type="Proteomes" id="UP000245507"/>
    </source>
</evidence>
<accession>A0A316TDE1</accession>
<dbReference type="InterPro" id="IPR031549">
    <property type="entry name" value="ASH"/>
</dbReference>
<proteinExistence type="predicted"/>
<gene>
    <name evidence="5" type="ORF">DJ010_14755</name>
</gene>
<dbReference type="PANTHER" id="PTHR23053:SF0">
    <property type="entry name" value="HYDROCEPHALUS-INDUCING PROTEIN HOMOLOG"/>
    <property type="match status" value="1"/>
</dbReference>
<dbReference type="Gene3D" id="2.60.40.10">
    <property type="entry name" value="Immunoglobulins"/>
    <property type="match status" value="9"/>
</dbReference>
<dbReference type="Proteomes" id="UP000245507">
    <property type="component" value="Unassembled WGS sequence"/>
</dbReference>